<keyword evidence="2" id="KW-0479">Metal-binding</keyword>
<evidence type="ECO:0000313" key="3">
    <source>
        <dbReference type="Proteomes" id="UP000192418"/>
    </source>
</evidence>
<feature type="domain" description="Transposase IS204/IS1001/IS1096/IS1165 zinc-finger" evidence="1">
    <location>
        <begin position="36"/>
        <end position="81"/>
    </location>
</feature>
<dbReference type="EMBL" id="FWXY01000010">
    <property type="protein sequence ID" value="SMC78346.1"/>
    <property type="molecule type" value="Genomic_DNA"/>
</dbReference>
<reference evidence="2 3" key="1">
    <citation type="submission" date="2017-04" db="EMBL/GenBank/DDBJ databases">
        <authorList>
            <person name="Afonso C.L."/>
            <person name="Miller P.J."/>
            <person name="Scott M.A."/>
            <person name="Spackman E."/>
            <person name="Goraichik I."/>
            <person name="Dimitrov K.M."/>
            <person name="Suarez D.L."/>
            <person name="Swayne D.E."/>
        </authorList>
    </citation>
    <scope>NUCLEOTIDE SEQUENCE [LARGE SCALE GENOMIC DNA]</scope>
    <source>
        <strain evidence="2 3">DSM 3385</strain>
    </source>
</reference>
<dbReference type="Pfam" id="PF14690">
    <property type="entry name" value="Zn_ribbon_ISL3"/>
    <property type="match status" value="1"/>
</dbReference>
<dbReference type="Proteomes" id="UP000192418">
    <property type="component" value="Unassembled WGS sequence"/>
</dbReference>
<sequence>MGIELDLELPDVEILSVSRDNNGDYVIELRSTKKSGVCRKCGKKIRHFRGYDQWIMIRHLPILGREVYLKIRPRRYQCLDCDNEPTTTERFPWRAPGKSYTKTYQDHVLQFLINSNIKDVCLKERLGEKHIESKKSWAVDDYKQLKGLLWAFRDSAVFNLPFIQYAIHKIWWSEF</sequence>
<dbReference type="GO" id="GO:0008270">
    <property type="term" value="F:zinc ion binding"/>
    <property type="evidence" value="ECO:0007669"/>
    <property type="project" value="UniProtKB-KW"/>
</dbReference>
<keyword evidence="2" id="KW-0863">Zinc-finger</keyword>
<evidence type="ECO:0000259" key="1">
    <source>
        <dbReference type="Pfam" id="PF14690"/>
    </source>
</evidence>
<accession>A0A1W2BZU3</accession>
<keyword evidence="3" id="KW-1185">Reference proteome</keyword>
<protein>
    <submittedName>
        <fullName evidence="2">Zinc-finger of transposase IS204/IS1001/IS1096/IS1165</fullName>
    </submittedName>
</protein>
<dbReference type="STRING" id="1121400.SAMN02746065_11030"/>
<dbReference type="AlphaFoldDB" id="A0A1W2BZU3"/>
<dbReference type="InterPro" id="IPR029261">
    <property type="entry name" value="Transposase_Znf"/>
</dbReference>
<gene>
    <name evidence="2" type="ORF">SAMN02746065_11030</name>
</gene>
<organism evidence="2 3">
    <name type="scientific">Desulfocicer vacuolatum DSM 3385</name>
    <dbReference type="NCBI Taxonomy" id="1121400"/>
    <lineage>
        <taxon>Bacteria</taxon>
        <taxon>Pseudomonadati</taxon>
        <taxon>Thermodesulfobacteriota</taxon>
        <taxon>Desulfobacteria</taxon>
        <taxon>Desulfobacterales</taxon>
        <taxon>Desulfobacteraceae</taxon>
        <taxon>Desulfocicer</taxon>
    </lineage>
</organism>
<keyword evidence="2" id="KW-0862">Zinc</keyword>
<evidence type="ECO:0000313" key="2">
    <source>
        <dbReference type="EMBL" id="SMC78346.1"/>
    </source>
</evidence>
<dbReference type="RefSeq" id="WP_084069193.1">
    <property type="nucleotide sequence ID" value="NZ_FWXY01000010.1"/>
</dbReference>
<proteinExistence type="predicted"/>
<name>A0A1W2BZU3_9BACT</name>